<keyword evidence="4" id="KW-1185">Reference proteome</keyword>
<dbReference type="SUPFAM" id="SSF53448">
    <property type="entry name" value="Nucleotide-diphospho-sugar transferases"/>
    <property type="match status" value="1"/>
</dbReference>
<dbReference type="PANTHER" id="PTHR48090">
    <property type="entry name" value="UNDECAPRENYL-PHOSPHATE 4-DEOXY-4-FORMAMIDO-L-ARABINOSE TRANSFERASE-RELATED"/>
    <property type="match status" value="1"/>
</dbReference>
<dbReference type="PATRIC" id="fig|1256908.3.peg.2994"/>
<dbReference type="GO" id="GO:0005886">
    <property type="term" value="C:plasma membrane"/>
    <property type="evidence" value="ECO:0007669"/>
    <property type="project" value="TreeGrafter"/>
</dbReference>
<dbReference type="eggNOG" id="COG0463">
    <property type="taxonomic scope" value="Bacteria"/>
</dbReference>
<dbReference type="Gene3D" id="3.90.550.10">
    <property type="entry name" value="Spore Coat Polysaccharide Biosynthesis Protein SpsA, Chain A"/>
    <property type="match status" value="1"/>
</dbReference>
<keyword evidence="3" id="KW-0808">Transferase</keyword>
<feature type="transmembrane region" description="Helical" evidence="1">
    <location>
        <begin position="271"/>
        <end position="297"/>
    </location>
</feature>
<protein>
    <submittedName>
        <fullName evidence="3">Putative bactoprenol glucosyl transferase-like protein</fullName>
    </submittedName>
</protein>
<accession>U2QJC5</accession>
<evidence type="ECO:0000313" key="3">
    <source>
        <dbReference type="EMBL" id="ERK41408.1"/>
    </source>
</evidence>
<comment type="caution">
    <text evidence="3">The sequence shown here is derived from an EMBL/GenBank/DDBJ whole genome shotgun (WGS) entry which is preliminary data.</text>
</comment>
<reference evidence="3 4" key="1">
    <citation type="submission" date="2013-06" db="EMBL/GenBank/DDBJ databases">
        <authorList>
            <person name="Weinstock G."/>
            <person name="Sodergren E."/>
            <person name="Lobos E.A."/>
            <person name="Fulton L."/>
            <person name="Fulton R."/>
            <person name="Courtney L."/>
            <person name="Fronick C."/>
            <person name="O'Laughlin M."/>
            <person name="Godfrey J."/>
            <person name="Wilson R.M."/>
            <person name="Miner T."/>
            <person name="Farmer C."/>
            <person name="Delehaunty K."/>
            <person name="Cordes M."/>
            <person name="Minx P."/>
            <person name="Tomlinson C."/>
            <person name="Chen J."/>
            <person name="Wollam A."/>
            <person name="Pepin K.H."/>
            <person name="Bhonagiri V."/>
            <person name="Zhang X."/>
            <person name="Warren W."/>
            <person name="Mitreva M."/>
            <person name="Mardis E.R."/>
            <person name="Wilson R.K."/>
        </authorList>
    </citation>
    <scope>NUCLEOTIDE SEQUENCE [LARGE SCALE GENOMIC DNA]</scope>
    <source>
        <strain evidence="3 4">ATCC 29099</strain>
    </source>
</reference>
<feature type="transmembrane region" description="Helical" evidence="1">
    <location>
        <begin position="238"/>
        <end position="259"/>
    </location>
</feature>
<dbReference type="InterPro" id="IPR029044">
    <property type="entry name" value="Nucleotide-diphossugar_trans"/>
</dbReference>
<dbReference type="InterPro" id="IPR001173">
    <property type="entry name" value="Glyco_trans_2-like"/>
</dbReference>
<evidence type="ECO:0000313" key="4">
    <source>
        <dbReference type="Proteomes" id="UP000016608"/>
    </source>
</evidence>
<keyword evidence="1" id="KW-0472">Membrane</keyword>
<dbReference type="GO" id="GO:0016740">
    <property type="term" value="F:transferase activity"/>
    <property type="evidence" value="ECO:0007669"/>
    <property type="project" value="UniProtKB-KW"/>
</dbReference>
<evidence type="ECO:0000259" key="2">
    <source>
        <dbReference type="Pfam" id="PF00535"/>
    </source>
</evidence>
<keyword evidence="1" id="KW-1133">Transmembrane helix</keyword>
<dbReference type="AlphaFoldDB" id="U2QJC5"/>
<dbReference type="PANTHER" id="PTHR48090:SF8">
    <property type="entry name" value="GLYCOSYLTRANSFERASE CSBB-RELATED"/>
    <property type="match status" value="1"/>
</dbReference>
<evidence type="ECO:0000256" key="1">
    <source>
        <dbReference type="SAM" id="Phobius"/>
    </source>
</evidence>
<sequence>MLLFKRQERHVTELSLIVPCYNEAQNVDAFYDRCLQVFEPAEFEVIFVNDGSKDDTYKKLQHLHEEYSNVLVVNFSRNFGKEAAIYAGLHYATGTYLSIIDADLQQDPEIVKHMTEILEKKPDVDVVAAYQKQRHEGKFMAWCKDHFYRFINRLSEVDLRENASDFRTFRRNVQEALLDMPEYFRFSKGLFSWVGFETEYIPYVAAERFAGTTKWSFAKLIKYAMEGVISFSTMPLQLATFCGALVSVFAIVYGIIIIAHTLLTGIDVPGYATTIVVVLFLGGIQLLVMGILGEYLAKTYIQGKHRPVYVVKKVLEKKE</sequence>
<dbReference type="EMBL" id="AWVJ01000195">
    <property type="protein sequence ID" value="ERK41408.1"/>
    <property type="molecule type" value="Genomic_DNA"/>
</dbReference>
<keyword evidence="1" id="KW-0812">Transmembrane</keyword>
<feature type="domain" description="Glycosyltransferase 2-like" evidence="2">
    <location>
        <begin position="15"/>
        <end position="173"/>
    </location>
</feature>
<organism evidence="3 4">
    <name type="scientific">Eubacterium ramulus ATCC 29099</name>
    <dbReference type="NCBI Taxonomy" id="1256908"/>
    <lineage>
        <taxon>Bacteria</taxon>
        <taxon>Bacillati</taxon>
        <taxon>Bacillota</taxon>
        <taxon>Clostridia</taxon>
        <taxon>Eubacteriales</taxon>
        <taxon>Eubacteriaceae</taxon>
        <taxon>Eubacterium</taxon>
    </lineage>
</organism>
<name>U2QJC5_EUBRA</name>
<dbReference type="Proteomes" id="UP000016608">
    <property type="component" value="Unassembled WGS sequence"/>
</dbReference>
<proteinExistence type="predicted"/>
<dbReference type="CDD" id="cd04187">
    <property type="entry name" value="DPM1_like_bac"/>
    <property type="match status" value="1"/>
</dbReference>
<dbReference type="HOGENOM" id="CLU_033536_0_1_9"/>
<dbReference type="InterPro" id="IPR050256">
    <property type="entry name" value="Glycosyltransferase_2"/>
</dbReference>
<gene>
    <name evidence="3" type="ORF">HMPREF0373_03268</name>
</gene>
<dbReference type="Pfam" id="PF00535">
    <property type="entry name" value="Glycos_transf_2"/>
    <property type="match status" value="1"/>
</dbReference>